<evidence type="ECO:0000313" key="7">
    <source>
        <dbReference type="Proteomes" id="UP001054902"/>
    </source>
</evidence>
<dbReference type="SUPFAM" id="SSF48403">
    <property type="entry name" value="Ankyrin repeat"/>
    <property type="match status" value="1"/>
</dbReference>
<evidence type="ECO:0000256" key="5">
    <source>
        <dbReference type="SAM" id="MobiDB-lite"/>
    </source>
</evidence>
<protein>
    <submittedName>
        <fullName evidence="6">Uncharacterized protein</fullName>
    </submittedName>
</protein>
<reference evidence="6 7" key="1">
    <citation type="journal article" date="2021" name="Sci. Rep.">
        <title>The genome of the diatom Chaetoceros tenuissimus carries an ancient integrated fragment of an extant virus.</title>
        <authorList>
            <person name="Hongo Y."/>
            <person name="Kimura K."/>
            <person name="Takaki Y."/>
            <person name="Yoshida Y."/>
            <person name="Baba S."/>
            <person name="Kobayashi G."/>
            <person name="Nagasaki K."/>
            <person name="Hano T."/>
            <person name="Tomaru Y."/>
        </authorList>
    </citation>
    <scope>NUCLEOTIDE SEQUENCE [LARGE SCALE GENOMIC DNA]</scope>
    <source>
        <strain evidence="6 7">NIES-3715</strain>
    </source>
</reference>
<dbReference type="PROSITE" id="PS50297">
    <property type="entry name" value="ANK_REP_REGION"/>
    <property type="match status" value="2"/>
</dbReference>
<feature type="region of interest" description="Disordered" evidence="5">
    <location>
        <begin position="759"/>
        <end position="789"/>
    </location>
</feature>
<evidence type="ECO:0000256" key="1">
    <source>
        <dbReference type="ARBA" id="ARBA00022737"/>
    </source>
</evidence>
<organism evidence="6 7">
    <name type="scientific">Chaetoceros tenuissimus</name>
    <dbReference type="NCBI Taxonomy" id="426638"/>
    <lineage>
        <taxon>Eukaryota</taxon>
        <taxon>Sar</taxon>
        <taxon>Stramenopiles</taxon>
        <taxon>Ochrophyta</taxon>
        <taxon>Bacillariophyta</taxon>
        <taxon>Coscinodiscophyceae</taxon>
        <taxon>Chaetocerotophycidae</taxon>
        <taxon>Chaetocerotales</taxon>
        <taxon>Chaetocerotaceae</taxon>
        <taxon>Chaetoceros</taxon>
    </lineage>
</organism>
<proteinExistence type="predicted"/>
<keyword evidence="4" id="KW-0175">Coiled coil</keyword>
<feature type="repeat" description="ANK" evidence="3">
    <location>
        <begin position="443"/>
        <end position="467"/>
    </location>
</feature>
<keyword evidence="1" id="KW-0677">Repeat</keyword>
<dbReference type="Gene3D" id="1.25.40.20">
    <property type="entry name" value="Ankyrin repeat-containing domain"/>
    <property type="match status" value="2"/>
</dbReference>
<dbReference type="SMART" id="SM00248">
    <property type="entry name" value="ANK"/>
    <property type="match status" value="5"/>
</dbReference>
<dbReference type="PROSITE" id="PS50088">
    <property type="entry name" value="ANK_REPEAT"/>
    <property type="match status" value="2"/>
</dbReference>
<evidence type="ECO:0000256" key="4">
    <source>
        <dbReference type="SAM" id="Coils"/>
    </source>
</evidence>
<accession>A0AAD3CG18</accession>
<name>A0AAD3CG18_9STRA</name>
<evidence type="ECO:0000256" key="3">
    <source>
        <dbReference type="PROSITE-ProRule" id="PRU00023"/>
    </source>
</evidence>
<feature type="coiled-coil region" evidence="4">
    <location>
        <begin position="702"/>
        <end position="736"/>
    </location>
</feature>
<feature type="repeat" description="ANK" evidence="3">
    <location>
        <begin position="558"/>
        <end position="582"/>
    </location>
</feature>
<dbReference type="InterPro" id="IPR036770">
    <property type="entry name" value="Ankyrin_rpt-contain_sf"/>
</dbReference>
<dbReference type="EMBL" id="BLLK01000019">
    <property type="protein sequence ID" value="GFH44440.1"/>
    <property type="molecule type" value="Genomic_DNA"/>
</dbReference>
<dbReference type="InterPro" id="IPR002110">
    <property type="entry name" value="Ankyrin_rpt"/>
</dbReference>
<dbReference type="AlphaFoldDB" id="A0AAD3CG18"/>
<sequence length="789" mass="89208">MEDTSLYMSHVTSPQVGSAPEPPAFIVFPTTTESPRYTMFPAGALPIQDSAPEPNLAHLFEKHLYQEIEKILDSNKYTKDVLQAWILNPQRAEFTNEASFFDFFYRVCTDRLVPTDLVVTIIRVLGKHLNSFVCLDCLKSIVTSKRNIEDKICILLEVFEMLKDPKSKASILATVLISSNNDRIVLAVLESEYIEKETVLIRHEIVTEVDYLDGITKSVTENDLNYCGGLSFFEHDATMLEIALHKKMQLEIVKTLIEKGGKNLLLLSKRSLLQGALIEYKGKTAMQIAQYLLDIGGKDLIIFEKSWKLSQYKTKGKTSILFFLSTERRVLSTNLGLDGVAQMMKTVIEIGGRDLDLISSYGISILHTFYTFRNFNHKEFVPIIRLLVEIGGIELLSHRDSGILGENYTILHSLCCEEGFDISDEVWKILACNKDIVMMVDKDGQTALHLACKANRRDCIAALLEHGGKDLVFKQDRKKNTALHYLPSTRKRNNAHFDITEMILRVGGKELLELENKVKKKPFLPFITKAFEFEFISGSIIQSGETKIDEDVMKQDDLGKTALHLACERNNCNEVRSLLERGGKALTLMRDARGNTALHLLNSAQRKNCSDFEIAEMILNVGGRDLLECENNAKKKPFLPFIAKAIEFQFDLVDNVPNVISSIDNDAIENSFNFDLSEVEAETLKIVSDSMKLLEEKVLGVAGSLSKKIHALEKENKRLKAELHAKDLEITRLRQDAMKRSREEDFENDVSEHYITPCKKSKNIEVSESDPSTNDINDSTDPNNVEFSL</sequence>
<gene>
    <name evidence="6" type="ORF">CTEN210_00914</name>
</gene>
<comment type="caution">
    <text evidence="6">The sequence shown here is derived from an EMBL/GenBank/DDBJ whole genome shotgun (WGS) entry which is preliminary data.</text>
</comment>
<feature type="compositionally biased region" description="Polar residues" evidence="5">
    <location>
        <begin position="764"/>
        <end position="789"/>
    </location>
</feature>
<dbReference type="Proteomes" id="UP001054902">
    <property type="component" value="Unassembled WGS sequence"/>
</dbReference>
<dbReference type="PANTHER" id="PTHR24178">
    <property type="entry name" value="MOLTING PROTEIN MLT-4"/>
    <property type="match status" value="1"/>
</dbReference>
<dbReference type="Pfam" id="PF13857">
    <property type="entry name" value="Ank_5"/>
    <property type="match status" value="1"/>
</dbReference>
<evidence type="ECO:0000313" key="6">
    <source>
        <dbReference type="EMBL" id="GFH44440.1"/>
    </source>
</evidence>
<keyword evidence="7" id="KW-1185">Reference proteome</keyword>
<evidence type="ECO:0000256" key="2">
    <source>
        <dbReference type="ARBA" id="ARBA00023043"/>
    </source>
</evidence>
<dbReference type="Pfam" id="PF12796">
    <property type="entry name" value="Ank_2"/>
    <property type="match status" value="1"/>
</dbReference>
<keyword evidence="2 3" id="KW-0040">ANK repeat</keyword>